<name>A0AAN8K9M4_PATCE</name>
<evidence type="ECO:0000313" key="3">
    <source>
        <dbReference type="Proteomes" id="UP001347796"/>
    </source>
</evidence>
<gene>
    <name evidence="2" type="ORF">SNE40_004261</name>
</gene>
<accession>A0AAN8K9M4</accession>
<dbReference type="AlphaFoldDB" id="A0AAN8K9M4"/>
<reference evidence="2 3" key="1">
    <citation type="submission" date="2024-01" db="EMBL/GenBank/DDBJ databases">
        <title>The genome of the rayed Mediterranean limpet Patella caerulea (Linnaeus, 1758).</title>
        <authorList>
            <person name="Anh-Thu Weber A."/>
            <person name="Halstead-Nussloch G."/>
        </authorList>
    </citation>
    <scope>NUCLEOTIDE SEQUENCE [LARGE SCALE GENOMIC DNA]</scope>
    <source>
        <strain evidence="2">AATW-2023a</strain>
        <tissue evidence="2">Whole specimen</tissue>
    </source>
</reference>
<sequence length="266" mass="30221">MDRILRNILCVLSICSLLYGHISCFEDGELSYSNAEDMLDVDTQGLEDAEDLVIAKRPFGRLFGPSWSKRPFGRLFGSSKPRRPYNWRMYSQILSKSKRPFGRLFGPRFAMGKRSGQQQAVDSQSQKMVKRPFGRMFGPGSFVGKRSPSQETIGEPLQEKSKRPFGRMFGPRFSTGKRSPLDEAFDTPPHELYKRPFGRLFGTSVLGKRALGSVLNGGYKLGKRSATEDDMDHVDVSDYLELPGYSPEDIQKRYSWTMSGYKLGRR</sequence>
<dbReference type="EMBL" id="JAZGQO010000002">
    <property type="protein sequence ID" value="KAK6192862.1"/>
    <property type="molecule type" value="Genomic_DNA"/>
</dbReference>
<keyword evidence="1" id="KW-0732">Signal</keyword>
<protein>
    <submittedName>
        <fullName evidence="2">Uncharacterized protein</fullName>
    </submittedName>
</protein>
<comment type="caution">
    <text evidence="2">The sequence shown here is derived from an EMBL/GenBank/DDBJ whole genome shotgun (WGS) entry which is preliminary data.</text>
</comment>
<organism evidence="2 3">
    <name type="scientific">Patella caerulea</name>
    <name type="common">Rayed Mediterranean limpet</name>
    <dbReference type="NCBI Taxonomy" id="87958"/>
    <lineage>
        <taxon>Eukaryota</taxon>
        <taxon>Metazoa</taxon>
        <taxon>Spiralia</taxon>
        <taxon>Lophotrochozoa</taxon>
        <taxon>Mollusca</taxon>
        <taxon>Gastropoda</taxon>
        <taxon>Patellogastropoda</taxon>
        <taxon>Patelloidea</taxon>
        <taxon>Patellidae</taxon>
        <taxon>Patella</taxon>
    </lineage>
</organism>
<evidence type="ECO:0000256" key="1">
    <source>
        <dbReference type="SAM" id="SignalP"/>
    </source>
</evidence>
<proteinExistence type="predicted"/>
<dbReference type="Proteomes" id="UP001347796">
    <property type="component" value="Unassembled WGS sequence"/>
</dbReference>
<evidence type="ECO:0000313" key="2">
    <source>
        <dbReference type="EMBL" id="KAK6192862.1"/>
    </source>
</evidence>
<feature type="signal peptide" evidence="1">
    <location>
        <begin position="1"/>
        <end position="24"/>
    </location>
</feature>
<keyword evidence="3" id="KW-1185">Reference proteome</keyword>
<feature type="chain" id="PRO_5042969748" evidence="1">
    <location>
        <begin position="25"/>
        <end position="266"/>
    </location>
</feature>